<sequence>MASPISFGDAAAMAKIAWRVAQAFTQGYKSSPAEFREVENQLYSLSAALTAFKDVCGPDLAAVTIDPAKLPARFQTQEQDGVHSVARILDSCHETLKHLEKIVENYGVVVTTKDPAKSWLRRWSTEMTKNYKKIAWTTEAGDLAALRSQLMIHTNSLDLVLGIIISSRTTRIEDSLKNNSAMLQEIYSWWSNNLKDSIAAQIQKDHLPLGLQGESKLLSFEVHVTSNGVSQILCPQATLHDDWKETGAVQLFVCRCGQTVMPGGQPTRSHPRVEKIALSPLSFPFRQAGDARSWTLFKALDMSTNQMVSITIKNVAAPDITEFEETFIQPLAEARANAMLRQGISNQLAHLSPDATHVRALNLQSDLNDCHKLIDSVAFRVGHRKLSKPSVDGLSLLNYRELGQQTGRSLTNDLDHAELSIYYGGEKTDESTDITKSIVHLTHATTFKVEEGNTCVVIEEVECLGYSQDQRVSRLEKADVAFHMLSLEAAKKLREKLEDMRVELLVTSLQYPRPDDVVVLHLQATEVQCEVAIISDAELLITRNSRDEHRLIVTSRNRCTVLSQVLPDSFFASSSFAPSFVAPTWLIQLEGNGKRKVYHYPDGFRFLSFRNTNAEKMFELGRTAVLQGAGSEKTLPLR</sequence>
<keyword evidence="2" id="KW-1185">Reference proteome</keyword>
<dbReference type="AlphaFoldDB" id="A0AAE0HJ28"/>
<reference evidence="1" key="2">
    <citation type="submission" date="2023-06" db="EMBL/GenBank/DDBJ databases">
        <authorList>
            <consortium name="Lawrence Berkeley National Laboratory"/>
            <person name="Haridas S."/>
            <person name="Hensen N."/>
            <person name="Bonometti L."/>
            <person name="Westerberg I."/>
            <person name="Brannstrom I.O."/>
            <person name="Guillou S."/>
            <person name="Cros-Aarteil S."/>
            <person name="Calhoun S."/>
            <person name="Kuo A."/>
            <person name="Mondo S."/>
            <person name="Pangilinan J."/>
            <person name="Riley R."/>
            <person name="Labutti K."/>
            <person name="Andreopoulos B."/>
            <person name="Lipzen A."/>
            <person name="Chen C."/>
            <person name="Yanf M."/>
            <person name="Daum C."/>
            <person name="Ng V."/>
            <person name="Clum A."/>
            <person name="Steindorff A."/>
            <person name="Ohm R."/>
            <person name="Martin F."/>
            <person name="Silar P."/>
            <person name="Natvig D."/>
            <person name="Lalanne C."/>
            <person name="Gautier V."/>
            <person name="Ament-Velasquez S.L."/>
            <person name="Kruys A."/>
            <person name="Hutchinson M.I."/>
            <person name="Powell A.J."/>
            <person name="Barry K."/>
            <person name="Miller A.N."/>
            <person name="Grigoriev I.V."/>
            <person name="Debuchy R."/>
            <person name="Gladieux P."/>
            <person name="Thoren M.H."/>
            <person name="Johannesson H."/>
        </authorList>
    </citation>
    <scope>NUCLEOTIDE SEQUENCE</scope>
    <source>
        <strain evidence="1">CBS 168.71</strain>
    </source>
</reference>
<dbReference type="PANTHER" id="PTHR38886:SF1">
    <property type="entry name" value="NACHT-NTPASE AND P-LOOP NTPASES N-TERMINAL DOMAIN-CONTAINING PROTEIN"/>
    <property type="match status" value="1"/>
</dbReference>
<dbReference type="RefSeq" id="XP_062660870.1">
    <property type="nucleotide sequence ID" value="XM_062807999.1"/>
</dbReference>
<reference evidence="1" key="1">
    <citation type="journal article" date="2023" name="Mol. Phylogenet. Evol.">
        <title>Genome-scale phylogeny and comparative genomics of the fungal order Sordariales.</title>
        <authorList>
            <person name="Hensen N."/>
            <person name="Bonometti L."/>
            <person name="Westerberg I."/>
            <person name="Brannstrom I.O."/>
            <person name="Guillou S."/>
            <person name="Cros-Aarteil S."/>
            <person name="Calhoun S."/>
            <person name="Haridas S."/>
            <person name="Kuo A."/>
            <person name="Mondo S."/>
            <person name="Pangilinan J."/>
            <person name="Riley R."/>
            <person name="LaButti K."/>
            <person name="Andreopoulos B."/>
            <person name="Lipzen A."/>
            <person name="Chen C."/>
            <person name="Yan M."/>
            <person name="Daum C."/>
            <person name="Ng V."/>
            <person name="Clum A."/>
            <person name="Steindorff A."/>
            <person name="Ohm R.A."/>
            <person name="Martin F."/>
            <person name="Silar P."/>
            <person name="Natvig D.O."/>
            <person name="Lalanne C."/>
            <person name="Gautier V."/>
            <person name="Ament-Velasquez S.L."/>
            <person name="Kruys A."/>
            <person name="Hutchinson M.I."/>
            <person name="Powell A.J."/>
            <person name="Barry K."/>
            <person name="Miller A.N."/>
            <person name="Grigoriev I.V."/>
            <person name="Debuchy R."/>
            <person name="Gladieux P."/>
            <person name="Hiltunen Thoren M."/>
            <person name="Johannesson H."/>
        </authorList>
    </citation>
    <scope>NUCLEOTIDE SEQUENCE</scope>
    <source>
        <strain evidence="1">CBS 168.71</strain>
    </source>
</reference>
<dbReference type="GeneID" id="87844947"/>
<name>A0AAE0HJ28_9PEZI</name>
<accession>A0AAE0HJ28</accession>
<gene>
    <name evidence="1" type="ORF">B0H64DRAFT_473482</name>
</gene>
<evidence type="ECO:0000313" key="2">
    <source>
        <dbReference type="Proteomes" id="UP001278766"/>
    </source>
</evidence>
<dbReference type="Proteomes" id="UP001278766">
    <property type="component" value="Unassembled WGS sequence"/>
</dbReference>
<dbReference type="EMBL" id="JAUEPN010000003">
    <property type="protein sequence ID" value="KAK3297356.1"/>
    <property type="molecule type" value="Genomic_DNA"/>
</dbReference>
<proteinExistence type="predicted"/>
<evidence type="ECO:0008006" key="3">
    <source>
        <dbReference type="Google" id="ProtNLM"/>
    </source>
</evidence>
<organism evidence="1 2">
    <name type="scientific">Chaetomium fimeti</name>
    <dbReference type="NCBI Taxonomy" id="1854472"/>
    <lineage>
        <taxon>Eukaryota</taxon>
        <taxon>Fungi</taxon>
        <taxon>Dikarya</taxon>
        <taxon>Ascomycota</taxon>
        <taxon>Pezizomycotina</taxon>
        <taxon>Sordariomycetes</taxon>
        <taxon>Sordariomycetidae</taxon>
        <taxon>Sordariales</taxon>
        <taxon>Chaetomiaceae</taxon>
        <taxon>Chaetomium</taxon>
    </lineage>
</organism>
<evidence type="ECO:0000313" key="1">
    <source>
        <dbReference type="EMBL" id="KAK3297356.1"/>
    </source>
</evidence>
<protein>
    <recommendedName>
        <fullName evidence="3">NACHT-NTPase and P-loop NTPases N-terminal domain-containing protein</fullName>
    </recommendedName>
</protein>
<comment type="caution">
    <text evidence="1">The sequence shown here is derived from an EMBL/GenBank/DDBJ whole genome shotgun (WGS) entry which is preliminary data.</text>
</comment>
<dbReference type="PANTHER" id="PTHR38886">
    <property type="entry name" value="SESA DOMAIN-CONTAINING PROTEIN"/>
    <property type="match status" value="1"/>
</dbReference>